<comment type="caution">
    <text evidence="1">The sequence shown here is derived from an EMBL/GenBank/DDBJ whole genome shotgun (WGS) entry which is preliminary data.</text>
</comment>
<dbReference type="EMBL" id="DTBP01000024">
    <property type="protein sequence ID" value="HGQ74171.1"/>
    <property type="molecule type" value="Genomic_DNA"/>
</dbReference>
<dbReference type="SUPFAM" id="SSF52980">
    <property type="entry name" value="Restriction endonuclease-like"/>
    <property type="match status" value="1"/>
</dbReference>
<protein>
    <submittedName>
        <fullName evidence="1">Transcription antiterminator BglG</fullName>
    </submittedName>
</protein>
<dbReference type="AlphaFoldDB" id="A0A7C4NND7"/>
<accession>A0A7C4NND7</accession>
<evidence type="ECO:0000313" key="1">
    <source>
        <dbReference type="EMBL" id="HGQ74171.1"/>
    </source>
</evidence>
<dbReference type="InterPro" id="IPR011335">
    <property type="entry name" value="Restrct_endonuc-II-like"/>
</dbReference>
<proteinExistence type="predicted"/>
<reference evidence="1" key="1">
    <citation type="journal article" date="2020" name="mSystems">
        <title>Genome- and Community-Level Interaction Insights into Carbon Utilization and Element Cycling Functions of Hydrothermarchaeota in Hydrothermal Sediment.</title>
        <authorList>
            <person name="Zhou Z."/>
            <person name="Liu Y."/>
            <person name="Xu W."/>
            <person name="Pan J."/>
            <person name="Luo Z.H."/>
            <person name="Li M."/>
        </authorList>
    </citation>
    <scope>NUCLEOTIDE SEQUENCE [LARGE SCALE GENOMIC DNA]</scope>
    <source>
        <strain evidence="1">SpSt-648</strain>
    </source>
</reference>
<organism evidence="1">
    <name type="scientific">Staphylothermus marinus</name>
    <dbReference type="NCBI Taxonomy" id="2280"/>
    <lineage>
        <taxon>Archaea</taxon>
        <taxon>Thermoproteota</taxon>
        <taxon>Thermoprotei</taxon>
        <taxon>Desulfurococcales</taxon>
        <taxon>Desulfurococcaceae</taxon>
        <taxon>Staphylothermus</taxon>
    </lineage>
</organism>
<name>A0A7C4NND7_STAMA</name>
<gene>
    <name evidence="1" type="ORF">ENU20_03745</name>
</gene>
<sequence>MYREALILYKFLLKYREISLKELFGFTRIPIDKIVSYLNELGNIIVIENDIVKLRKPLELAIMALNMGCSIKEISSYLDWKDFEKISAEILELNNYMVYLNLRVSKPVRFEIDVIGVDPVSGRGIFIDCKHWSRGGSIKNLMNVAEQHYARVLKFSKYIQLFRNKWIYFEHLTEAIPIIVTLTTPILRMHSNTIIVSIQELNNFLLDLPLVLETFSIKPLILRPSR</sequence>